<proteinExistence type="predicted"/>
<accession>A0ABD5SLY4</accession>
<evidence type="ECO:0000313" key="1">
    <source>
        <dbReference type="EMBL" id="MFC6766044.1"/>
    </source>
</evidence>
<evidence type="ECO:0000313" key="2">
    <source>
        <dbReference type="Proteomes" id="UP001596383"/>
    </source>
</evidence>
<name>A0ABD5SLY4_9EURY</name>
<organism evidence="1 2">
    <name type="scientific">Natrinema soli</name>
    <dbReference type="NCBI Taxonomy" id="1930624"/>
    <lineage>
        <taxon>Archaea</taxon>
        <taxon>Methanobacteriati</taxon>
        <taxon>Methanobacteriota</taxon>
        <taxon>Stenosarchaea group</taxon>
        <taxon>Halobacteria</taxon>
        <taxon>Halobacteriales</taxon>
        <taxon>Natrialbaceae</taxon>
        <taxon>Natrinema</taxon>
    </lineage>
</organism>
<dbReference type="RefSeq" id="WP_273739038.1">
    <property type="nucleotide sequence ID" value="NZ_JAQIVI010000210.1"/>
</dbReference>
<protein>
    <submittedName>
        <fullName evidence="1">CopG family ribbon-helix-helix protein</fullName>
    </submittedName>
</protein>
<dbReference type="EMBL" id="JBHSWV010000210">
    <property type="protein sequence ID" value="MFC6766044.1"/>
    <property type="molecule type" value="Genomic_DNA"/>
</dbReference>
<dbReference type="Gene3D" id="1.10.1220.10">
    <property type="entry name" value="Met repressor-like"/>
    <property type="match status" value="1"/>
</dbReference>
<dbReference type="InterPro" id="IPR013321">
    <property type="entry name" value="Arc_rbn_hlx_hlx"/>
</dbReference>
<reference evidence="1 2" key="1">
    <citation type="journal article" date="2019" name="Int. J. Syst. Evol. Microbiol.">
        <title>The Global Catalogue of Microorganisms (GCM) 10K type strain sequencing project: providing services to taxonomists for standard genome sequencing and annotation.</title>
        <authorList>
            <consortium name="The Broad Institute Genomics Platform"/>
            <consortium name="The Broad Institute Genome Sequencing Center for Infectious Disease"/>
            <person name="Wu L."/>
            <person name="Ma J."/>
        </authorList>
    </citation>
    <scope>NUCLEOTIDE SEQUENCE [LARGE SCALE GENOMIC DNA]</scope>
    <source>
        <strain evidence="1 2">LMG 29247</strain>
    </source>
</reference>
<sequence>MANPSISIPDDLLEDFDRIVDVKEMLGELESDNRSPVIQELMRDYVEENEEYLERYEQFVEGNGKTATAPATAD</sequence>
<dbReference type="SUPFAM" id="SSF47598">
    <property type="entry name" value="Ribbon-helix-helix"/>
    <property type="match status" value="1"/>
</dbReference>
<keyword evidence="2" id="KW-1185">Reference proteome</keyword>
<dbReference type="CDD" id="cd22231">
    <property type="entry name" value="RHH_NikR_HicB-like"/>
    <property type="match status" value="1"/>
</dbReference>
<comment type="caution">
    <text evidence="1">The sequence shown here is derived from an EMBL/GenBank/DDBJ whole genome shotgun (WGS) entry which is preliminary data.</text>
</comment>
<dbReference type="InterPro" id="IPR010985">
    <property type="entry name" value="Ribbon_hlx_hlx"/>
</dbReference>
<dbReference type="Proteomes" id="UP001596383">
    <property type="component" value="Unassembled WGS sequence"/>
</dbReference>
<gene>
    <name evidence="1" type="ORF">ACFQE6_13905</name>
</gene>
<dbReference type="AlphaFoldDB" id="A0ABD5SLY4"/>